<dbReference type="PANTHER" id="PTHR42756">
    <property type="entry name" value="TRANSCRIPTIONAL REGULATOR, MARR"/>
    <property type="match status" value="1"/>
</dbReference>
<dbReference type="SUPFAM" id="SSF46785">
    <property type="entry name" value="Winged helix' DNA-binding domain"/>
    <property type="match status" value="1"/>
</dbReference>
<dbReference type="OrthoDB" id="10712at2157"/>
<keyword evidence="3" id="KW-0804">Transcription</keyword>
<dbReference type="PROSITE" id="PS50995">
    <property type="entry name" value="HTH_MARR_2"/>
    <property type="match status" value="1"/>
</dbReference>
<evidence type="ECO:0000313" key="6">
    <source>
        <dbReference type="Proteomes" id="UP000681041"/>
    </source>
</evidence>
<dbReference type="InterPro" id="IPR036388">
    <property type="entry name" value="WH-like_DNA-bd_sf"/>
</dbReference>
<organism evidence="5 6">
    <name type="scientific">Methanobacterium alkalithermotolerans</name>
    <dbReference type="NCBI Taxonomy" id="2731220"/>
    <lineage>
        <taxon>Archaea</taxon>
        <taxon>Methanobacteriati</taxon>
        <taxon>Methanobacteriota</taxon>
        <taxon>Methanomada group</taxon>
        <taxon>Methanobacteria</taxon>
        <taxon>Methanobacteriales</taxon>
        <taxon>Methanobacteriaceae</taxon>
        <taxon>Methanobacterium</taxon>
    </lineage>
</organism>
<evidence type="ECO:0000313" key="5">
    <source>
        <dbReference type="EMBL" id="QUH22714.1"/>
    </source>
</evidence>
<evidence type="ECO:0000259" key="4">
    <source>
        <dbReference type="PROSITE" id="PS50995"/>
    </source>
</evidence>
<dbReference type="EMBL" id="CP058560">
    <property type="protein sequence ID" value="QUH22714.1"/>
    <property type="molecule type" value="Genomic_DNA"/>
</dbReference>
<evidence type="ECO:0000256" key="1">
    <source>
        <dbReference type="ARBA" id="ARBA00023015"/>
    </source>
</evidence>
<reference evidence="5" key="1">
    <citation type="submission" date="2020-07" db="EMBL/GenBank/DDBJ databases">
        <title>Methanobacterium. sp. MethCan genome.</title>
        <authorList>
            <person name="Postec A."/>
            <person name="Quemeneur M."/>
        </authorList>
    </citation>
    <scope>NUCLEOTIDE SEQUENCE</scope>
    <source>
        <strain evidence="5">MethCAN</strain>
    </source>
</reference>
<dbReference type="GO" id="GO:0003700">
    <property type="term" value="F:DNA-binding transcription factor activity"/>
    <property type="evidence" value="ECO:0007669"/>
    <property type="project" value="InterPro"/>
</dbReference>
<dbReference type="RefSeq" id="WP_211533661.1">
    <property type="nucleotide sequence ID" value="NZ_CP058560.1"/>
</dbReference>
<dbReference type="Proteomes" id="UP000681041">
    <property type="component" value="Chromosome"/>
</dbReference>
<dbReference type="InterPro" id="IPR023187">
    <property type="entry name" value="Tscrpt_reg_MarR-type_CS"/>
</dbReference>
<feature type="domain" description="HTH marR-type" evidence="4">
    <location>
        <begin position="14"/>
        <end position="146"/>
    </location>
</feature>
<name>A0A8T8K2U7_9EURY</name>
<gene>
    <name evidence="5" type="ORF">HYG87_02470</name>
</gene>
<dbReference type="Gene3D" id="1.10.10.10">
    <property type="entry name" value="Winged helix-like DNA-binding domain superfamily/Winged helix DNA-binding domain"/>
    <property type="match status" value="1"/>
</dbReference>
<evidence type="ECO:0000256" key="3">
    <source>
        <dbReference type="ARBA" id="ARBA00023163"/>
    </source>
</evidence>
<dbReference type="SMART" id="SM00347">
    <property type="entry name" value="HTH_MARR"/>
    <property type="match status" value="1"/>
</dbReference>
<proteinExistence type="predicted"/>
<accession>A0A8T8K2U7</accession>
<dbReference type="GO" id="GO:0003677">
    <property type="term" value="F:DNA binding"/>
    <property type="evidence" value="ECO:0007669"/>
    <property type="project" value="UniProtKB-KW"/>
</dbReference>
<keyword evidence="6" id="KW-1185">Reference proteome</keyword>
<evidence type="ECO:0000256" key="2">
    <source>
        <dbReference type="ARBA" id="ARBA00023125"/>
    </source>
</evidence>
<dbReference type="Pfam" id="PF01047">
    <property type="entry name" value="MarR"/>
    <property type="match status" value="1"/>
</dbReference>
<dbReference type="InterPro" id="IPR000835">
    <property type="entry name" value="HTH_MarR-typ"/>
</dbReference>
<dbReference type="GeneID" id="64819593"/>
<sequence>MENTKKLLQSDKEDLPLGFFLSIIHRTHFVYLNEKIKSLDLTAGQFPFLMQISHKEGISQDDLSHHFHIDKGTVARAIKKLEDHELIYRQVDPENRRRYLLFLSENGKKMLPEISNIDQQWEENILSGFSPQENKFLKKTLRKLAIKSLEITRGE</sequence>
<dbReference type="PANTHER" id="PTHR42756:SF1">
    <property type="entry name" value="TRANSCRIPTIONAL REPRESSOR OF EMRAB OPERON"/>
    <property type="match status" value="1"/>
</dbReference>
<keyword evidence="1" id="KW-0805">Transcription regulation</keyword>
<dbReference type="PRINTS" id="PR00598">
    <property type="entry name" value="HTHMARR"/>
</dbReference>
<keyword evidence="2" id="KW-0238">DNA-binding</keyword>
<dbReference type="KEGG" id="meme:HYG87_02470"/>
<dbReference type="InterPro" id="IPR036390">
    <property type="entry name" value="WH_DNA-bd_sf"/>
</dbReference>
<dbReference type="AlphaFoldDB" id="A0A8T8K2U7"/>
<dbReference type="PROSITE" id="PS01117">
    <property type="entry name" value="HTH_MARR_1"/>
    <property type="match status" value="1"/>
</dbReference>
<protein>
    <submittedName>
        <fullName evidence="5">MarR family transcriptional regulator</fullName>
    </submittedName>
</protein>